<evidence type="ECO:0000313" key="3">
    <source>
        <dbReference type="Proteomes" id="UP000004682"/>
    </source>
</evidence>
<proteinExistence type="predicted"/>
<dbReference type="SUPFAM" id="SSF52833">
    <property type="entry name" value="Thioredoxin-like"/>
    <property type="match status" value="1"/>
</dbReference>
<dbReference type="InterPro" id="IPR013766">
    <property type="entry name" value="Thioredoxin_domain"/>
</dbReference>
<name>A0ABN0G2Q5_9BURK</name>
<dbReference type="Pfam" id="PF00085">
    <property type="entry name" value="Thioredoxin"/>
    <property type="match status" value="1"/>
</dbReference>
<gene>
    <name evidence="2" type="ORF">A33K_17528</name>
</gene>
<dbReference type="EMBL" id="JH692065">
    <property type="protein sequence ID" value="EIP86438.1"/>
    <property type="molecule type" value="Genomic_DNA"/>
</dbReference>
<dbReference type="Proteomes" id="UP000004682">
    <property type="component" value="Unassembled WGS sequence"/>
</dbReference>
<evidence type="ECO:0000313" key="2">
    <source>
        <dbReference type="EMBL" id="EIP86438.1"/>
    </source>
</evidence>
<protein>
    <recommendedName>
        <fullName evidence="1">Thioredoxin domain-containing protein</fullName>
    </recommendedName>
</protein>
<dbReference type="Gene3D" id="3.40.30.10">
    <property type="entry name" value="Glutaredoxin"/>
    <property type="match status" value="1"/>
</dbReference>
<dbReference type="InterPro" id="IPR036249">
    <property type="entry name" value="Thioredoxin-like_sf"/>
</dbReference>
<organism evidence="2 3">
    <name type="scientific">Burkholderia humptydooensis MSMB43</name>
    <dbReference type="NCBI Taxonomy" id="441157"/>
    <lineage>
        <taxon>Bacteria</taxon>
        <taxon>Pseudomonadati</taxon>
        <taxon>Pseudomonadota</taxon>
        <taxon>Betaproteobacteria</taxon>
        <taxon>Burkholderiales</taxon>
        <taxon>Burkholderiaceae</taxon>
        <taxon>Burkholderia</taxon>
        <taxon>pseudomallei group</taxon>
    </lineage>
</organism>
<keyword evidence="3" id="KW-1185">Reference proteome</keyword>
<accession>A0ABN0G2Q5</accession>
<sequence length="109" mass="11544">MMTPPQAYAADAPTRAEVDALAGATVIEFGANWCGICAGAQPAIRDAFSAHAEVRHLKIEDGPGRPLGRSFGIKLWPTLVFLRDGAEVARVVRPTDAEQIESIGFAALV</sequence>
<dbReference type="CDD" id="cd02947">
    <property type="entry name" value="TRX_family"/>
    <property type="match status" value="1"/>
</dbReference>
<evidence type="ECO:0000259" key="1">
    <source>
        <dbReference type="Pfam" id="PF00085"/>
    </source>
</evidence>
<feature type="domain" description="Thioredoxin" evidence="1">
    <location>
        <begin position="17"/>
        <end position="102"/>
    </location>
</feature>
<reference evidence="3" key="1">
    <citation type="journal article" date="2012" name="J. Bacteriol.">
        <title>Revised Genome Sequence of Burkholderia thailandensis MSMB43 with Improved Annotation.</title>
        <authorList>
            <person name="Zhuo Y."/>
            <person name="Liu L."/>
            <person name="Wang Q."/>
            <person name="Liu X."/>
            <person name="Ren B."/>
            <person name="Liu M."/>
            <person name="Ni P."/>
            <person name="Cheng Y.Q."/>
            <person name="Zhang L."/>
        </authorList>
    </citation>
    <scope>NUCLEOTIDE SEQUENCE [LARGE SCALE GENOMIC DNA]</scope>
    <source>
        <strain evidence="3">MSMB43</strain>
    </source>
</reference>